<evidence type="ECO:0000256" key="1">
    <source>
        <dbReference type="ARBA" id="ARBA00004196"/>
    </source>
</evidence>
<dbReference type="Proteomes" id="UP000315724">
    <property type="component" value="Chromosome"/>
</dbReference>
<feature type="signal peptide" evidence="8">
    <location>
        <begin position="1"/>
        <end position="28"/>
    </location>
</feature>
<dbReference type="OrthoDB" id="9793396at2"/>
<evidence type="ECO:0000313" key="10">
    <source>
        <dbReference type="Proteomes" id="UP000315724"/>
    </source>
</evidence>
<evidence type="ECO:0000256" key="5">
    <source>
        <dbReference type="ARBA" id="ARBA00022729"/>
    </source>
</evidence>
<dbReference type="AlphaFoldDB" id="A0A517QQF5"/>
<dbReference type="SUPFAM" id="SSF53807">
    <property type="entry name" value="Helical backbone' metal receptor"/>
    <property type="match status" value="1"/>
</dbReference>
<dbReference type="InterPro" id="IPR006129">
    <property type="entry name" value="AdhesinB"/>
</dbReference>
<keyword evidence="5 8" id="KW-0732">Signal</keyword>
<accession>A0A517QQF5</accession>
<dbReference type="PROSITE" id="PS51257">
    <property type="entry name" value="PROKAR_LIPOPROTEIN"/>
    <property type="match status" value="1"/>
</dbReference>
<feature type="region of interest" description="Disordered" evidence="7">
    <location>
        <begin position="30"/>
        <end position="49"/>
    </location>
</feature>
<evidence type="ECO:0000256" key="4">
    <source>
        <dbReference type="ARBA" id="ARBA00022723"/>
    </source>
</evidence>
<dbReference type="InterPro" id="IPR050492">
    <property type="entry name" value="Bact_metal-bind_prot9"/>
</dbReference>
<dbReference type="Gene3D" id="3.40.50.1980">
    <property type="entry name" value="Nitrogenase molybdenum iron protein domain"/>
    <property type="match status" value="2"/>
</dbReference>
<dbReference type="PANTHER" id="PTHR42953:SF1">
    <property type="entry name" value="METAL-BINDING PROTEIN HI_0362-RELATED"/>
    <property type="match status" value="1"/>
</dbReference>
<dbReference type="PRINTS" id="PR00691">
    <property type="entry name" value="ADHESINB"/>
</dbReference>
<dbReference type="PANTHER" id="PTHR42953">
    <property type="entry name" value="HIGH-AFFINITY ZINC UPTAKE SYSTEM PROTEIN ZNUA-RELATED"/>
    <property type="match status" value="1"/>
</dbReference>
<dbReference type="KEGG" id="tpol:Mal48_31280"/>
<name>A0A517QQF5_9PLAN</name>
<evidence type="ECO:0000256" key="2">
    <source>
        <dbReference type="ARBA" id="ARBA00011028"/>
    </source>
</evidence>
<gene>
    <name evidence="9" type="primary">troA</name>
    <name evidence="9" type="ORF">Mal48_31280</name>
</gene>
<dbReference type="InterPro" id="IPR006128">
    <property type="entry name" value="Lipoprotein_PsaA-like"/>
</dbReference>
<evidence type="ECO:0000256" key="8">
    <source>
        <dbReference type="SAM" id="SignalP"/>
    </source>
</evidence>
<dbReference type="Pfam" id="PF01297">
    <property type="entry name" value="ZnuA"/>
    <property type="match status" value="1"/>
</dbReference>
<dbReference type="RefSeq" id="WP_145200880.1">
    <property type="nucleotide sequence ID" value="NZ_CP036267.1"/>
</dbReference>
<dbReference type="GO" id="GO:0030001">
    <property type="term" value="P:metal ion transport"/>
    <property type="evidence" value="ECO:0007669"/>
    <property type="project" value="InterPro"/>
</dbReference>
<dbReference type="GO" id="GO:0030313">
    <property type="term" value="C:cell envelope"/>
    <property type="evidence" value="ECO:0007669"/>
    <property type="project" value="UniProtKB-SubCell"/>
</dbReference>
<evidence type="ECO:0000256" key="3">
    <source>
        <dbReference type="ARBA" id="ARBA00022448"/>
    </source>
</evidence>
<dbReference type="GO" id="GO:0046872">
    <property type="term" value="F:metal ion binding"/>
    <property type="evidence" value="ECO:0007669"/>
    <property type="project" value="UniProtKB-KW"/>
</dbReference>
<reference evidence="9 10" key="1">
    <citation type="submission" date="2019-02" db="EMBL/GenBank/DDBJ databases">
        <title>Deep-cultivation of Planctomycetes and their phenomic and genomic characterization uncovers novel biology.</title>
        <authorList>
            <person name="Wiegand S."/>
            <person name="Jogler M."/>
            <person name="Boedeker C."/>
            <person name="Pinto D."/>
            <person name="Vollmers J."/>
            <person name="Rivas-Marin E."/>
            <person name="Kohn T."/>
            <person name="Peeters S.H."/>
            <person name="Heuer A."/>
            <person name="Rast P."/>
            <person name="Oberbeckmann S."/>
            <person name="Bunk B."/>
            <person name="Jeske O."/>
            <person name="Meyerdierks A."/>
            <person name="Storesund J.E."/>
            <person name="Kallscheuer N."/>
            <person name="Luecker S."/>
            <person name="Lage O.M."/>
            <person name="Pohl T."/>
            <person name="Merkel B.J."/>
            <person name="Hornburger P."/>
            <person name="Mueller R.-W."/>
            <person name="Bruemmer F."/>
            <person name="Labrenz M."/>
            <person name="Spormann A.M."/>
            <person name="Op den Camp H."/>
            <person name="Overmann J."/>
            <person name="Amann R."/>
            <person name="Jetten M.S.M."/>
            <person name="Mascher T."/>
            <person name="Medema M.H."/>
            <person name="Devos D.P."/>
            <person name="Kaster A.-K."/>
            <person name="Ovreas L."/>
            <person name="Rohde M."/>
            <person name="Galperin M.Y."/>
            <person name="Jogler C."/>
        </authorList>
    </citation>
    <scope>NUCLEOTIDE SEQUENCE [LARGE SCALE GENOMIC DNA]</scope>
    <source>
        <strain evidence="9 10">Mal48</strain>
    </source>
</reference>
<evidence type="ECO:0000313" key="9">
    <source>
        <dbReference type="EMBL" id="QDT33872.1"/>
    </source>
</evidence>
<evidence type="ECO:0000256" key="7">
    <source>
        <dbReference type="SAM" id="MobiDB-lite"/>
    </source>
</evidence>
<evidence type="ECO:0000256" key="6">
    <source>
        <dbReference type="RuleBase" id="RU003512"/>
    </source>
</evidence>
<keyword evidence="3 6" id="KW-0813">Transport</keyword>
<keyword evidence="10" id="KW-1185">Reference proteome</keyword>
<dbReference type="InterPro" id="IPR006127">
    <property type="entry name" value="ZnuA-like"/>
</dbReference>
<dbReference type="EMBL" id="CP036267">
    <property type="protein sequence ID" value="QDT33872.1"/>
    <property type="molecule type" value="Genomic_DNA"/>
</dbReference>
<proteinExistence type="inferred from homology"/>
<comment type="similarity">
    <text evidence="2 6">Belongs to the bacterial solute-binding protein 9 family.</text>
</comment>
<feature type="chain" id="PRO_5022078105" evidence="8">
    <location>
        <begin position="29"/>
        <end position="344"/>
    </location>
</feature>
<keyword evidence="4" id="KW-0479">Metal-binding</keyword>
<dbReference type="GO" id="GO:0007155">
    <property type="term" value="P:cell adhesion"/>
    <property type="evidence" value="ECO:0007669"/>
    <property type="project" value="InterPro"/>
</dbReference>
<organism evidence="9 10">
    <name type="scientific">Thalassoglobus polymorphus</name>
    <dbReference type="NCBI Taxonomy" id="2527994"/>
    <lineage>
        <taxon>Bacteria</taxon>
        <taxon>Pseudomonadati</taxon>
        <taxon>Planctomycetota</taxon>
        <taxon>Planctomycetia</taxon>
        <taxon>Planctomycetales</taxon>
        <taxon>Planctomycetaceae</taxon>
        <taxon>Thalassoglobus</taxon>
    </lineage>
</organism>
<dbReference type="PRINTS" id="PR00690">
    <property type="entry name" value="ADHESNFAMILY"/>
</dbReference>
<sequence precursor="true">MRRELPKLQMPMLSAVCLVVLTSMVLTQGCTKSSETNSPKKSNSPTTAENRISVVVTTGMVGDLVRHVAGDYANVVGLMGEGVDPHLFRPTSSDIGTLMKADLIIYSGLMLEGPMQPQFELARRKGRTVTAVADGLPKSQVRYPAGLEDHPDPHIWGDVGTWAMSLDHVVQILSEFDPKHADEYAANANAYRAKLMEVHEYAKSAIATIPEEQRYLVTAHDAFGYFSTAYEIPVKSVQGISTESEPGVQDINELVDFLVRNKVPAIFVESTVNAANIQAVVEGAKQQNWNVKIGGTLYSDSLGAPGTYEGTYIGMMDSNVTTIVKALGGKVPEKGLHGKLSLKK</sequence>
<protein>
    <submittedName>
        <fullName evidence="9">Periplasmic zinc-binding protein TroA</fullName>
    </submittedName>
</protein>
<comment type="subcellular location">
    <subcellularLocation>
        <location evidence="1">Cell envelope</location>
    </subcellularLocation>
</comment>